<evidence type="ECO:0000313" key="2">
    <source>
        <dbReference type="EMBL" id="PMD34352.1"/>
    </source>
</evidence>
<sequence>EFHYHPLDDSDNEIRLLRLHPGEDNESIVVNIIHVSLNDNPRYLALSYVWGSTEVLHQISVNGKPKTVGLNLYLALKHLRNMKGQIGEHANALWWIDALSIDQSNYVERGHQVRVMKDIYTRAEKVMVWLG</sequence>
<feature type="non-terminal residue" evidence="2">
    <location>
        <position position="131"/>
    </location>
</feature>
<dbReference type="PANTHER" id="PTHR24148">
    <property type="entry name" value="ANKYRIN REPEAT DOMAIN-CONTAINING PROTEIN 39 HOMOLOG-RELATED"/>
    <property type="match status" value="1"/>
</dbReference>
<protein>
    <submittedName>
        <fullName evidence="2">HET-domain-containing protein</fullName>
    </submittedName>
</protein>
<dbReference type="Proteomes" id="UP000235786">
    <property type="component" value="Unassembled WGS sequence"/>
</dbReference>
<keyword evidence="3" id="KW-1185">Reference proteome</keyword>
<accession>A0A2J6R766</accession>
<dbReference type="Pfam" id="PF06985">
    <property type="entry name" value="HET"/>
    <property type="match status" value="1"/>
</dbReference>
<gene>
    <name evidence="2" type="ORF">L207DRAFT_381008</name>
</gene>
<feature type="non-terminal residue" evidence="2">
    <location>
        <position position="1"/>
    </location>
</feature>
<reference evidence="2 3" key="1">
    <citation type="submission" date="2016-04" db="EMBL/GenBank/DDBJ databases">
        <title>A degradative enzymes factory behind the ericoid mycorrhizal symbiosis.</title>
        <authorList>
            <consortium name="DOE Joint Genome Institute"/>
            <person name="Martino E."/>
            <person name="Morin E."/>
            <person name="Grelet G."/>
            <person name="Kuo A."/>
            <person name="Kohler A."/>
            <person name="Daghino S."/>
            <person name="Barry K."/>
            <person name="Choi C."/>
            <person name="Cichocki N."/>
            <person name="Clum A."/>
            <person name="Copeland A."/>
            <person name="Hainaut M."/>
            <person name="Haridas S."/>
            <person name="Labutti K."/>
            <person name="Lindquist E."/>
            <person name="Lipzen A."/>
            <person name="Khouja H.-R."/>
            <person name="Murat C."/>
            <person name="Ohm R."/>
            <person name="Olson A."/>
            <person name="Spatafora J."/>
            <person name="Veneault-Fourrey C."/>
            <person name="Henrissat B."/>
            <person name="Grigoriev I."/>
            <person name="Martin F."/>
            <person name="Perotto S."/>
        </authorList>
    </citation>
    <scope>NUCLEOTIDE SEQUENCE [LARGE SCALE GENOMIC DNA]</scope>
    <source>
        <strain evidence="2 3">F</strain>
    </source>
</reference>
<dbReference type="PANTHER" id="PTHR24148:SF73">
    <property type="entry name" value="HET DOMAIN PROTEIN (AFU_ORTHOLOGUE AFUA_8G01020)"/>
    <property type="match status" value="1"/>
</dbReference>
<proteinExistence type="predicted"/>
<evidence type="ECO:0000259" key="1">
    <source>
        <dbReference type="Pfam" id="PF06985"/>
    </source>
</evidence>
<name>A0A2J6R766_HYAVF</name>
<evidence type="ECO:0000313" key="3">
    <source>
        <dbReference type="Proteomes" id="UP000235786"/>
    </source>
</evidence>
<organism evidence="2 3">
    <name type="scientific">Hyaloscypha variabilis (strain UAMH 11265 / GT02V1 / F)</name>
    <name type="common">Meliniomyces variabilis</name>
    <dbReference type="NCBI Taxonomy" id="1149755"/>
    <lineage>
        <taxon>Eukaryota</taxon>
        <taxon>Fungi</taxon>
        <taxon>Dikarya</taxon>
        <taxon>Ascomycota</taxon>
        <taxon>Pezizomycotina</taxon>
        <taxon>Leotiomycetes</taxon>
        <taxon>Helotiales</taxon>
        <taxon>Hyaloscyphaceae</taxon>
        <taxon>Hyaloscypha</taxon>
        <taxon>Hyaloscypha variabilis</taxon>
    </lineage>
</organism>
<dbReference type="OrthoDB" id="3600004at2759"/>
<dbReference type="STRING" id="1149755.A0A2J6R766"/>
<dbReference type="EMBL" id="KZ613954">
    <property type="protein sequence ID" value="PMD34352.1"/>
    <property type="molecule type" value="Genomic_DNA"/>
</dbReference>
<dbReference type="InterPro" id="IPR052895">
    <property type="entry name" value="HetReg/Transcr_Mod"/>
</dbReference>
<dbReference type="InterPro" id="IPR010730">
    <property type="entry name" value="HET"/>
</dbReference>
<dbReference type="AlphaFoldDB" id="A0A2J6R766"/>
<feature type="domain" description="Heterokaryon incompatibility" evidence="1">
    <location>
        <begin position="43"/>
        <end position="131"/>
    </location>
</feature>